<name>A0A379E131_9BACT</name>
<protein>
    <submittedName>
        <fullName evidence="1">Uncharacterized protein</fullName>
    </submittedName>
</protein>
<gene>
    <name evidence="1" type="ORF">NCTC11157_02120</name>
</gene>
<dbReference type="Proteomes" id="UP000254072">
    <property type="component" value="Unassembled WGS sequence"/>
</dbReference>
<evidence type="ECO:0000313" key="2">
    <source>
        <dbReference type="Proteomes" id="UP000254072"/>
    </source>
</evidence>
<dbReference type="EMBL" id="UGTL01000001">
    <property type="protein sequence ID" value="SUB86365.1"/>
    <property type="molecule type" value="Genomic_DNA"/>
</dbReference>
<sequence>MLFDSFRIVRKSLTFMFLQTVHVLSDFQVGNFSINLCRSNVAVSEHLAERFHCYTIGKADGRGESMASHVKGQALLNLAYLTNVYTGERCLANVQCWKYQIIVLFPFYMNVKYLLCDGQKWNDGFHVRFLSLDTYLTSSVIIMVDMFRCQSQHIHTSQSRKGTENEELPCSLELLV</sequence>
<evidence type="ECO:0000313" key="1">
    <source>
        <dbReference type="EMBL" id="SUB86365.1"/>
    </source>
</evidence>
<dbReference type="AlphaFoldDB" id="A0A379E131"/>
<reference evidence="1 2" key="1">
    <citation type="submission" date="2018-06" db="EMBL/GenBank/DDBJ databases">
        <authorList>
            <consortium name="Pathogen Informatics"/>
            <person name="Doyle S."/>
        </authorList>
    </citation>
    <scope>NUCLEOTIDE SEQUENCE [LARGE SCALE GENOMIC DNA]</scope>
    <source>
        <strain evidence="1 2">NCTC11157</strain>
    </source>
</reference>
<proteinExistence type="predicted"/>
<organism evidence="1 2">
    <name type="scientific">Prevotella disiens</name>
    <dbReference type="NCBI Taxonomy" id="28130"/>
    <lineage>
        <taxon>Bacteria</taxon>
        <taxon>Pseudomonadati</taxon>
        <taxon>Bacteroidota</taxon>
        <taxon>Bacteroidia</taxon>
        <taxon>Bacteroidales</taxon>
        <taxon>Prevotellaceae</taxon>
        <taxon>Prevotella</taxon>
    </lineage>
</organism>
<accession>A0A379E131</accession>